<name>A0ABT9QSH9_9ACTN</name>
<keyword evidence="2" id="KW-1185">Reference proteome</keyword>
<gene>
    <name evidence="1" type="ORF">J2853_008928</name>
</gene>
<dbReference type="EMBL" id="JAUSQU010000001">
    <property type="protein sequence ID" value="MDP9849717.1"/>
    <property type="molecule type" value="Genomic_DNA"/>
</dbReference>
<dbReference type="RefSeq" id="WP_307567716.1">
    <property type="nucleotide sequence ID" value="NZ_JAUSQU010000001.1"/>
</dbReference>
<comment type="caution">
    <text evidence="1">The sequence shown here is derived from an EMBL/GenBank/DDBJ whole genome shotgun (WGS) entry which is preliminary data.</text>
</comment>
<evidence type="ECO:0000313" key="2">
    <source>
        <dbReference type="Proteomes" id="UP001225356"/>
    </source>
</evidence>
<dbReference type="Proteomes" id="UP001225356">
    <property type="component" value="Unassembled WGS sequence"/>
</dbReference>
<evidence type="ECO:0000313" key="1">
    <source>
        <dbReference type="EMBL" id="MDP9849717.1"/>
    </source>
</evidence>
<reference evidence="1 2" key="1">
    <citation type="submission" date="2023-07" db="EMBL/GenBank/DDBJ databases">
        <title>Sequencing the genomes of 1000 actinobacteria strains.</title>
        <authorList>
            <person name="Klenk H.-P."/>
        </authorList>
    </citation>
    <scope>NUCLEOTIDE SEQUENCE [LARGE SCALE GENOMIC DNA]</scope>
    <source>
        <strain evidence="1 2">DSM 46740</strain>
    </source>
</reference>
<organism evidence="1 2">
    <name type="scientific">Streptosporangium lutulentum</name>
    <dbReference type="NCBI Taxonomy" id="1461250"/>
    <lineage>
        <taxon>Bacteria</taxon>
        <taxon>Bacillati</taxon>
        <taxon>Actinomycetota</taxon>
        <taxon>Actinomycetes</taxon>
        <taxon>Streptosporangiales</taxon>
        <taxon>Streptosporangiaceae</taxon>
        <taxon>Streptosporangium</taxon>
    </lineage>
</organism>
<sequence>MSVDPHRRAVVADAYNDLLTAVAARPPELTGPRGLPPVTEAPVERGLPDDIVEIVGDDVHRLFRAEFGRPR</sequence>
<accession>A0ABT9QSH9</accession>
<protein>
    <submittedName>
        <fullName evidence="1">Uncharacterized protein</fullName>
    </submittedName>
</protein>
<proteinExistence type="predicted"/>